<evidence type="ECO:0000256" key="6">
    <source>
        <dbReference type="ARBA" id="ARBA00022490"/>
    </source>
</evidence>
<sequence>MEPNTGAEVGVGIVDVDVIDTVNILQASVIAMQKAIQALRNGPPTLALIDGTLPETRTAIHERQFIGVVHGDAECMSIAAASIIAKVTRDRLMGDLEKHYPGYEFADNKGYPTPRHLYLLNELGPSAIHRRTYAPVKRFFKATSTPQ</sequence>
<dbReference type="InterPro" id="IPR012337">
    <property type="entry name" value="RNaseH-like_sf"/>
</dbReference>
<keyword evidence="7 13" id="KW-0540">Nuclease</keyword>
<dbReference type="InterPro" id="IPR001352">
    <property type="entry name" value="RNase_HII/HIII"/>
</dbReference>
<dbReference type="SUPFAM" id="SSF53098">
    <property type="entry name" value="Ribonuclease H-like"/>
    <property type="match status" value="1"/>
</dbReference>
<dbReference type="OrthoDB" id="7462577at2759"/>
<evidence type="ECO:0000256" key="3">
    <source>
        <dbReference type="ARBA" id="ARBA00001946"/>
    </source>
</evidence>
<dbReference type="EMBL" id="VWRR01000006">
    <property type="protein sequence ID" value="KAF6003711.1"/>
    <property type="molecule type" value="Genomic_DNA"/>
</dbReference>
<dbReference type="GO" id="GO:0005737">
    <property type="term" value="C:cytoplasm"/>
    <property type="evidence" value="ECO:0007669"/>
    <property type="project" value="UniProtKB-SubCell"/>
</dbReference>
<evidence type="ECO:0000256" key="4">
    <source>
        <dbReference type="ARBA" id="ARBA00004496"/>
    </source>
</evidence>
<dbReference type="PANTHER" id="PTHR10954">
    <property type="entry name" value="RIBONUCLEASE H2 SUBUNIT A"/>
    <property type="match status" value="1"/>
</dbReference>
<comment type="catalytic activity">
    <reaction evidence="1 13">
        <text>Endonucleolytic cleavage to 5'-phosphomonoester.</text>
        <dbReference type="EC" id="3.1.26.4"/>
    </reaction>
</comment>
<dbReference type="InterPro" id="IPR022898">
    <property type="entry name" value="RNase_HII"/>
</dbReference>
<dbReference type="PANTHER" id="PTHR10954:SF18">
    <property type="entry name" value="RIBONUCLEASE HII"/>
    <property type="match status" value="1"/>
</dbReference>
<evidence type="ECO:0000256" key="2">
    <source>
        <dbReference type="ARBA" id="ARBA00001936"/>
    </source>
</evidence>
<comment type="caution">
    <text evidence="12">Lacks conserved residue(s) required for the propagation of feature annotation.</text>
</comment>
<comment type="cofactor">
    <cofactor evidence="2">
        <name>Mn(2+)</name>
        <dbReference type="ChEBI" id="CHEBI:29035"/>
    </cofactor>
</comment>
<keyword evidence="8" id="KW-0479">Metal-binding</keyword>
<comment type="caution">
    <text evidence="15">The sequence shown here is derived from an EMBL/GenBank/DDBJ whole genome shotgun (WGS) entry which is preliminary data.</text>
</comment>
<evidence type="ECO:0000313" key="15">
    <source>
        <dbReference type="EMBL" id="KAF6003711.1"/>
    </source>
</evidence>
<accession>A0A7J7IN16</accession>
<comment type="subcellular location">
    <subcellularLocation>
        <location evidence="4">Cytoplasm</location>
    </subcellularLocation>
</comment>
<evidence type="ECO:0000256" key="1">
    <source>
        <dbReference type="ARBA" id="ARBA00000077"/>
    </source>
</evidence>
<dbReference type="Pfam" id="PF01351">
    <property type="entry name" value="RNase_HII"/>
    <property type="match status" value="1"/>
</dbReference>
<evidence type="ECO:0000256" key="7">
    <source>
        <dbReference type="ARBA" id="ARBA00022722"/>
    </source>
</evidence>
<evidence type="ECO:0000256" key="9">
    <source>
        <dbReference type="ARBA" id="ARBA00022759"/>
    </source>
</evidence>
<dbReference type="GO" id="GO:0006298">
    <property type="term" value="P:mismatch repair"/>
    <property type="evidence" value="ECO:0007669"/>
    <property type="project" value="TreeGrafter"/>
</dbReference>
<dbReference type="GO" id="GO:0003723">
    <property type="term" value="F:RNA binding"/>
    <property type="evidence" value="ECO:0007669"/>
    <property type="project" value="UniProtKB-UniRule"/>
</dbReference>
<feature type="domain" description="RNase H type-2" evidence="14">
    <location>
        <begin position="1"/>
        <end position="145"/>
    </location>
</feature>
<comment type="cofactor">
    <cofactor evidence="3">
        <name>Mg(2+)</name>
        <dbReference type="ChEBI" id="CHEBI:18420"/>
    </cofactor>
</comment>
<dbReference type="GO" id="GO:0043137">
    <property type="term" value="P:DNA replication, removal of RNA primer"/>
    <property type="evidence" value="ECO:0007669"/>
    <property type="project" value="TreeGrafter"/>
</dbReference>
<dbReference type="InterPro" id="IPR036397">
    <property type="entry name" value="RNaseH_sf"/>
</dbReference>
<dbReference type="CDD" id="cd07182">
    <property type="entry name" value="RNase_HII_bacteria_HII_like"/>
    <property type="match status" value="1"/>
</dbReference>
<dbReference type="InterPro" id="IPR024567">
    <property type="entry name" value="RNase_HII/HIII_dom"/>
</dbReference>
<proteinExistence type="inferred from homology"/>
<dbReference type="PROSITE" id="PS51975">
    <property type="entry name" value="RNASE_H_2"/>
    <property type="match status" value="1"/>
</dbReference>
<evidence type="ECO:0000256" key="8">
    <source>
        <dbReference type="ARBA" id="ARBA00022723"/>
    </source>
</evidence>
<keyword evidence="16" id="KW-1185">Reference proteome</keyword>
<protein>
    <recommendedName>
        <fullName evidence="13">Ribonuclease</fullName>
        <ecNumber evidence="13">3.1.26.4</ecNumber>
    </recommendedName>
</protein>
<evidence type="ECO:0000256" key="5">
    <source>
        <dbReference type="ARBA" id="ARBA00007383"/>
    </source>
</evidence>
<dbReference type="AlphaFoldDB" id="A0A7J7IN16"/>
<dbReference type="GO" id="GO:0046872">
    <property type="term" value="F:metal ion binding"/>
    <property type="evidence" value="ECO:0007669"/>
    <property type="project" value="UniProtKB-KW"/>
</dbReference>
<keyword evidence="10 13" id="KW-0378">Hydrolase</keyword>
<dbReference type="GO" id="GO:0032299">
    <property type="term" value="C:ribonuclease H2 complex"/>
    <property type="evidence" value="ECO:0007669"/>
    <property type="project" value="TreeGrafter"/>
</dbReference>
<evidence type="ECO:0000256" key="11">
    <source>
        <dbReference type="ARBA" id="ARBA00023211"/>
    </source>
</evidence>
<evidence type="ECO:0000256" key="10">
    <source>
        <dbReference type="ARBA" id="ARBA00022801"/>
    </source>
</evidence>
<dbReference type="Proteomes" id="UP000530660">
    <property type="component" value="Unassembled WGS sequence"/>
</dbReference>
<keyword evidence="9 13" id="KW-0255">Endonuclease</keyword>
<keyword evidence="6" id="KW-0963">Cytoplasm</keyword>
<gene>
    <name evidence="15" type="ORF">F1559_004739</name>
</gene>
<keyword evidence="11" id="KW-0464">Manganese</keyword>
<evidence type="ECO:0000256" key="13">
    <source>
        <dbReference type="RuleBase" id="RU003515"/>
    </source>
</evidence>
<dbReference type="GO" id="GO:0004523">
    <property type="term" value="F:RNA-DNA hybrid ribonuclease activity"/>
    <property type="evidence" value="ECO:0007669"/>
    <property type="project" value="UniProtKB-EC"/>
</dbReference>
<reference evidence="15 16" key="1">
    <citation type="journal article" date="2020" name="J. Phycol.">
        <title>Comparative genome analysis reveals Cyanidiococcus gen. nov., a new extremophilic red algal genus sister to Cyanidioschyzon (Cyanidioschyzonaceae, Rhodophyta).</title>
        <authorList>
            <person name="Liu S.-L."/>
            <person name="Chiang Y.-R."/>
            <person name="Yoon H.S."/>
            <person name="Fu H.-Y."/>
        </authorList>
    </citation>
    <scope>NUCLEOTIDE SEQUENCE [LARGE SCALE GENOMIC DNA]</scope>
    <source>
        <strain evidence="15 16">THAL066</strain>
    </source>
</reference>
<evidence type="ECO:0000259" key="14">
    <source>
        <dbReference type="PROSITE" id="PS51975"/>
    </source>
</evidence>
<name>A0A7J7IN16_9RHOD</name>
<comment type="function">
    <text evidence="13">Endonuclease that specifically degrades the RNA of RNA-DNA hybrids.</text>
</comment>
<dbReference type="EC" id="3.1.26.4" evidence="13"/>
<organism evidence="15 16">
    <name type="scientific">Cyanidiococcus yangmingshanensis</name>
    <dbReference type="NCBI Taxonomy" id="2690220"/>
    <lineage>
        <taxon>Eukaryota</taxon>
        <taxon>Rhodophyta</taxon>
        <taxon>Bangiophyceae</taxon>
        <taxon>Cyanidiales</taxon>
        <taxon>Cyanidiaceae</taxon>
        <taxon>Cyanidiococcus</taxon>
    </lineage>
</organism>
<evidence type="ECO:0000313" key="16">
    <source>
        <dbReference type="Proteomes" id="UP000530660"/>
    </source>
</evidence>
<dbReference type="Gene3D" id="3.30.420.10">
    <property type="entry name" value="Ribonuclease H-like superfamily/Ribonuclease H"/>
    <property type="match status" value="1"/>
</dbReference>
<comment type="similarity">
    <text evidence="5 13">Belongs to the RNase HII family.</text>
</comment>
<evidence type="ECO:0000256" key="12">
    <source>
        <dbReference type="PROSITE-ProRule" id="PRU01319"/>
    </source>
</evidence>